<dbReference type="STRING" id="1244083.CSUNSWCD_1933"/>
<comment type="caution">
    <text evidence="1">The sequence shown here is derived from an EMBL/GenBank/DDBJ whole genome shotgun (WGS) entry which is preliminary data.</text>
</comment>
<accession>M5IFU0</accession>
<dbReference type="AlphaFoldDB" id="M5IFU0"/>
<evidence type="ECO:0000313" key="1">
    <source>
        <dbReference type="EMBL" id="EKU11307.1"/>
    </source>
</evidence>
<dbReference type="PATRIC" id="fig|1244083.3.peg.1175"/>
<name>M5IFU0_9BACT</name>
<dbReference type="EMBL" id="AMZQ01000007">
    <property type="protein sequence ID" value="EKU11307.1"/>
    <property type="molecule type" value="Genomic_DNA"/>
</dbReference>
<reference evidence="1 2" key="1">
    <citation type="journal article" date="2013" name="Genome Announc.">
        <title>Genome Sequence of Campylobacter showae UNSWCD, Isolated from a Patient with Crohn's Disease.</title>
        <authorList>
            <person name="Tay A.P."/>
            <person name="Kaakoush N.O."/>
            <person name="Deshpande N.P."/>
            <person name="Chen Z."/>
            <person name="Mitchell H."/>
            <person name="Wilkins M.R."/>
        </authorList>
    </citation>
    <scope>NUCLEOTIDE SEQUENCE [LARGE SCALE GENOMIC DNA]</scope>
    <source>
        <strain evidence="1 2">CSUNSWCD</strain>
    </source>
</reference>
<protein>
    <submittedName>
        <fullName evidence="1">Uncharacterized protein</fullName>
    </submittedName>
</protein>
<sequence length="39" mass="4569">MHIFLRQISISYLKRPALNLLQILVRKIIAVSKIYSNLT</sequence>
<organism evidence="1 2">
    <name type="scientific">Campylobacter showae CSUNSWCD</name>
    <dbReference type="NCBI Taxonomy" id="1244083"/>
    <lineage>
        <taxon>Bacteria</taxon>
        <taxon>Pseudomonadati</taxon>
        <taxon>Campylobacterota</taxon>
        <taxon>Epsilonproteobacteria</taxon>
        <taxon>Campylobacterales</taxon>
        <taxon>Campylobacteraceae</taxon>
        <taxon>Campylobacter</taxon>
    </lineage>
</organism>
<dbReference type="Proteomes" id="UP000011939">
    <property type="component" value="Unassembled WGS sequence"/>
</dbReference>
<gene>
    <name evidence="1" type="ORF">CSUNSWCD_1933</name>
</gene>
<proteinExistence type="predicted"/>
<evidence type="ECO:0000313" key="2">
    <source>
        <dbReference type="Proteomes" id="UP000011939"/>
    </source>
</evidence>